<accession>A0A165BTM6</accession>
<protein>
    <submittedName>
        <fullName evidence="1">Uncharacterized protein</fullName>
    </submittedName>
</protein>
<keyword evidence="2" id="KW-1185">Reference proteome</keyword>
<evidence type="ECO:0000313" key="1">
    <source>
        <dbReference type="EMBL" id="KZV81217.1"/>
    </source>
</evidence>
<dbReference type="Proteomes" id="UP000077266">
    <property type="component" value="Unassembled WGS sequence"/>
</dbReference>
<dbReference type="EMBL" id="KV426408">
    <property type="protein sequence ID" value="KZV81217.1"/>
    <property type="molecule type" value="Genomic_DNA"/>
</dbReference>
<name>A0A165BTM6_EXIGL</name>
<dbReference type="AlphaFoldDB" id="A0A165BTM6"/>
<reference evidence="1 2" key="1">
    <citation type="journal article" date="2016" name="Mol. Biol. Evol.">
        <title>Comparative Genomics of Early-Diverging Mushroom-Forming Fungi Provides Insights into the Origins of Lignocellulose Decay Capabilities.</title>
        <authorList>
            <person name="Nagy L.G."/>
            <person name="Riley R."/>
            <person name="Tritt A."/>
            <person name="Adam C."/>
            <person name="Daum C."/>
            <person name="Floudas D."/>
            <person name="Sun H."/>
            <person name="Yadav J.S."/>
            <person name="Pangilinan J."/>
            <person name="Larsson K.H."/>
            <person name="Matsuura K."/>
            <person name="Barry K."/>
            <person name="Labutti K."/>
            <person name="Kuo R."/>
            <person name="Ohm R.A."/>
            <person name="Bhattacharya S.S."/>
            <person name="Shirouzu T."/>
            <person name="Yoshinaga Y."/>
            <person name="Martin F.M."/>
            <person name="Grigoriev I.V."/>
            <person name="Hibbett D.S."/>
        </authorList>
    </citation>
    <scope>NUCLEOTIDE SEQUENCE [LARGE SCALE GENOMIC DNA]</scope>
    <source>
        <strain evidence="1 2">HHB12029</strain>
    </source>
</reference>
<gene>
    <name evidence="1" type="ORF">EXIGLDRAFT_389240</name>
</gene>
<sequence length="152" mass="17038">MQVRSRRFELTRTHVHRLEQHANRARQVLVCVVARFDGERSGRPARNTLPRSPTRHVSQHVSERFASHGDCPTRAPLAVWEYKCLCASAARAAPLPKSRCIPRLPRPATAVDQIVLHPEHADADFQPTSCRTRAVDAARPIRSAACFVVHSP</sequence>
<evidence type="ECO:0000313" key="2">
    <source>
        <dbReference type="Proteomes" id="UP000077266"/>
    </source>
</evidence>
<dbReference type="InParanoid" id="A0A165BTM6"/>
<proteinExistence type="predicted"/>
<organism evidence="1 2">
    <name type="scientific">Exidia glandulosa HHB12029</name>
    <dbReference type="NCBI Taxonomy" id="1314781"/>
    <lineage>
        <taxon>Eukaryota</taxon>
        <taxon>Fungi</taxon>
        <taxon>Dikarya</taxon>
        <taxon>Basidiomycota</taxon>
        <taxon>Agaricomycotina</taxon>
        <taxon>Agaricomycetes</taxon>
        <taxon>Auriculariales</taxon>
        <taxon>Exidiaceae</taxon>
        <taxon>Exidia</taxon>
    </lineage>
</organism>